<dbReference type="Proteomes" id="UP000294155">
    <property type="component" value="Unassembled WGS sequence"/>
</dbReference>
<evidence type="ECO:0000256" key="2">
    <source>
        <dbReference type="ARBA" id="ARBA00023125"/>
    </source>
</evidence>
<evidence type="ECO:0000313" key="5">
    <source>
        <dbReference type="EMBL" id="RYU77672.1"/>
    </source>
</evidence>
<dbReference type="SUPFAM" id="SSF46689">
    <property type="entry name" value="Homeodomain-like"/>
    <property type="match status" value="1"/>
</dbReference>
<dbReference type="AlphaFoldDB" id="A0A4Q5LC06"/>
<dbReference type="GO" id="GO:0003700">
    <property type="term" value="F:DNA-binding transcription factor activity"/>
    <property type="evidence" value="ECO:0007669"/>
    <property type="project" value="InterPro"/>
</dbReference>
<dbReference type="InterPro" id="IPR009057">
    <property type="entry name" value="Homeodomain-like_sf"/>
</dbReference>
<dbReference type="PANTHER" id="PTHR43280:SF2">
    <property type="entry name" value="HTH-TYPE TRANSCRIPTIONAL REGULATOR EXSA"/>
    <property type="match status" value="1"/>
</dbReference>
<keyword evidence="1" id="KW-0805">Transcription regulation</keyword>
<gene>
    <name evidence="5" type="ORF">EWM57_17255</name>
</gene>
<accession>A0A4Q5LC06</accession>
<evidence type="ECO:0000259" key="4">
    <source>
        <dbReference type="PROSITE" id="PS01124"/>
    </source>
</evidence>
<protein>
    <submittedName>
        <fullName evidence="5">AraC family transcriptional regulator</fullName>
    </submittedName>
</protein>
<dbReference type="EMBL" id="SEWE01000046">
    <property type="protein sequence ID" value="RYU77672.1"/>
    <property type="molecule type" value="Genomic_DNA"/>
</dbReference>
<organism evidence="5 6">
    <name type="scientific">Hymenobacter persicinus</name>
    <dbReference type="NCBI Taxonomy" id="2025506"/>
    <lineage>
        <taxon>Bacteria</taxon>
        <taxon>Pseudomonadati</taxon>
        <taxon>Bacteroidota</taxon>
        <taxon>Cytophagia</taxon>
        <taxon>Cytophagales</taxon>
        <taxon>Hymenobacteraceae</taxon>
        <taxon>Hymenobacter</taxon>
    </lineage>
</organism>
<dbReference type="GO" id="GO:0043565">
    <property type="term" value="F:sequence-specific DNA binding"/>
    <property type="evidence" value="ECO:0007669"/>
    <property type="project" value="InterPro"/>
</dbReference>
<dbReference type="OrthoDB" id="952277at2"/>
<proteinExistence type="predicted"/>
<dbReference type="PANTHER" id="PTHR43280">
    <property type="entry name" value="ARAC-FAMILY TRANSCRIPTIONAL REGULATOR"/>
    <property type="match status" value="1"/>
</dbReference>
<keyword evidence="6" id="KW-1185">Reference proteome</keyword>
<sequence>MKTTPGGTEPDDPAIQAVLAGASRGPHQNAAGGQHILPAAGPRLLNYSDYLVQHLGKSYHHLSYLFAASERLTIEKFILRQKVERAKELIDYGELSIAEVAQQLEYSSPAHWSRQFR</sequence>
<evidence type="ECO:0000256" key="3">
    <source>
        <dbReference type="ARBA" id="ARBA00023163"/>
    </source>
</evidence>
<dbReference type="Pfam" id="PF12833">
    <property type="entry name" value="HTH_18"/>
    <property type="match status" value="1"/>
</dbReference>
<reference evidence="5 6" key="1">
    <citation type="submission" date="2019-02" db="EMBL/GenBank/DDBJ databases">
        <title>Bacterial novel species isolated from soil.</title>
        <authorList>
            <person name="Jung H.-Y."/>
        </authorList>
    </citation>
    <scope>NUCLEOTIDE SEQUENCE [LARGE SCALE GENOMIC DNA]</scope>
    <source>
        <strain evidence="5 6">1-3-3-3</strain>
    </source>
</reference>
<dbReference type="PROSITE" id="PS01124">
    <property type="entry name" value="HTH_ARAC_FAMILY_2"/>
    <property type="match status" value="1"/>
</dbReference>
<dbReference type="Gene3D" id="1.10.10.60">
    <property type="entry name" value="Homeodomain-like"/>
    <property type="match status" value="1"/>
</dbReference>
<feature type="domain" description="HTH araC/xylS-type" evidence="4">
    <location>
        <begin position="51"/>
        <end position="117"/>
    </location>
</feature>
<evidence type="ECO:0000313" key="6">
    <source>
        <dbReference type="Proteomes" id="UP000294155"/>
    </source>
</evidence>
<keyword evidence="2" id="KW-0238">DNA-binding</keyword>
<name>A0A4Q5LC06_9BACT</name>
<evidence type="ECO:0000256" key="1">
    <source>
        <dbReference type="ARBA" id="ARBA00023015"/>
    </source>
</evidence>
<dbReference type="InterPro" id="IPR018060">
    <property type="entry name" value="HTH_AraC"/>
</dbReference>
<keyword evidence="3" id="KW-0804">Transcription</keyword>
<comment type="caution">
    <text evidence="5">The sequence shown here is derived from an EMBL/GenBank/DDBJ whole genome shotgun (WGS) entry which is preliminary data.</text>
</comment>